<dbReference type="PRINTS" id="PR00205">
    <property type="entry name" value="CADHERIN"/>
</dbReference>
<protein>
    <recommendedName>
        <fullName evidence="9">Cadherin domain-containing protein</fullName>
    </recommendedName>
</protein>
<dbReference type="AlphaFoldDB" id="A0A1V4J5K7"/>
<feature type="domain" description="Cadherin" evidence="9">
    <location>
        <begin position="1"/>
        <end position="50"/>
    </location>
</feature>
<organism evidence="10 11">
    <name type="scientific">Patagioenas fasciata monilis</name>
    <dbReference type="NCBI Taxonomy" id="372326"/>
    <lineage>
        <taxon>Eukaryota</taxon>
        <taxon>Metazoa</taxon>
        <taxon>Chordata</taxon>
        <taxon>Craniata</taxon>
        <taxon>Vertebrata</taxon>
        <taxon>Euteleostomi</taxon>
        <taxon>Archelosauria</taxon>
        <taxon>Archosauria</taxon>
        <taxon>Dinosauria</taxon>
        <taxon>Saurischia</taxon>
        <taxon>Theropoda</taxon>
        <taxon>Coelurosauria</taxon>
        <taxon>Aves</taxon>
        <taxon>Neognathae</taxon>
        <taxon>Neoaves</taxon>
        <taxon>Columbimorphae</taxon>
        <taxon>Columbiformes</taxon>
        <taxon>Columbidae</taxon>
        <taxon>Patagioenas</taxon>
    </lineage>
</organism>
<dbReference type="PROSITE" id="PS00232">
    <property type="entry name" value="CADHERIN_1"/>
    <property type="match status" value="1"/>
</dbReference>
<evidence type="ECO:0000259" key="9">
    <source>
        <dbReference type="PROSITE" id="PS50268"/>
    </source>
</evidence>
<keyword evidence="11" id="KW-1185">Reference proteome</keyword>
<sequence>MIVTTAALDRERIPEYNLTVVAEDLGSPPFKTVRQYTVRVSDENDNAPLFTKPLYEVAVPENNPPGAYITTVVARDPDLGHNGRSTMRSSSSWI</sequence>
<evidence type="ECO:0000313" key="11">
    <source>
        <dbReference type="Proteomes" id="UP000190648"/>
    </source>
</evidence>
<dbReference type="InterPro" id="IPR015919">
    <property type="entry name" value="Cadherin-like_sf"/>
</dbReference>
<evidence type="ECO:0000256" key="2">
    <source>
        <dbReference type="ARBA" id="ARBA00022692"/>
    </source>
</evidence>
<keyword evidence="6" id="KW-0472">Membrane</keyword>
<reference evidence="10 11" key="1">
    <citation type="submission" date="2016-02" db="EMBL/GenBank/DDBJ databases">
        <title>Band-tailed pigeon sequencing and assembly.</title>
        <authorList>
            <person name="Soares A.E."/>
            <person name="Novak B.J."/>
            <person name="Rice E.S."/>
            <person name="O'Connell B."/>
            <person name="Chang D."/>
            <person name="Weber S."/>
            <person name="Shapiro B."/>
        </authorList>
    </citation>
    <scope>NUCLEOTIDE SEQUENCE [LARGE SCALE GENOMIC DNA]</scope>
    <source>
        <strain evidence="10">BTP2013</strain>
        <tissue evidence="10">Blood</tissue>
    </source>
</reference>
<keyword evidence="3" id="KW-0677">Repeat</keyword>
<dbReference type="SUPFAM" id="SSF49313">
    <property type="entry name" value="Cadherin-like"/>
    <property type="match status" value="2"/>
</dbReference>
<keyword evidence="4 8" id="KW-0106">Calcium</keyword>
<evidence type="ECO:0000256" key="8">
    <source>
        <dbReference type="PROSITE-ProRule" id="PRU00043"/>
    </source>
</evidence>
<keyword evidence="7" id="KW-0325">Glycoprotein</keyword>
<comment type="caution">
    <text evidence="10">The sequence shown here is derived from an EMBL/GenBank/DDBJ whole genome shotgun (WGS) entry which is preliminary data.</text>
</comment>
<keyword evidence="5" id="KW-1133">Transmembrane helix</keyword>
<name>A0A1V4J5K7_PATFA</name>
<evidence type="ECO:0000256" key="5">
    <source>
        <dbReference type="ARBA" id="ARBA00022989"/>
    </source>
</evidence>
<dbReference type="PANTHER" id="PTHR24028">
    <property type="entry name" value="CADHERIN-87A"/>
    <property type="match status" value="1"/>
</dbReference>
<dbReference type="PANTHER" id="PTHR24028:SF46">
    <property type="entry name" value="PROTOCADHERIN-8"/>
    <property type="match status" value="1"/>
</dbReference>
<dbReference type="GO" id="GO:0007156">
    <property type="term" value="P:homophilic cell adhesion via plasma membrane adhesion molecules"/>
    <property type="evidence" value="ECO:0007669"/>
    <property type="project" value="InterPro"/>
</dbReference>
<dbReference type="GO" id="GO:0005509">
    <property type="term" value="F:calcium ion binding"/>
    <property type="evidence" value="ECO:0007669"/>
    <property type="project" value="UniProtKB-UniRule"/>
</dbReference>
<evidence type="ECO:0000256" key="4">
    <source>
        <dbReference type="ARBA" id="ARBA00022837"/>
    </source>
</evidence>
<evidence type="ECO:0000256" key="6">
    <source>
        <dbReference type="ARBA" id="ARBA00023136"/>
    </source>
</evidence>
<accession>A0A1V4J5K7</accession>
<dbReference type="Pfam" id="PF00028">
    <property type="entry name" value="Cadherin"/>
    <property type="match status" value="1"/>
</dbReference>
<dbReference type="PROSITE" id="PS50268">
    <property type="entry name" value="CADHERIN_2"/>
    <property type="match status" value="1"/>
</dbReference>
<dbReference type="EMBL" id="LSYS01009367">
    <property type="protein sequence ID" value="OPJ67057.1"/>
    <property type="molecule type" value="Genomic_DNA"/>
</dbReference>
<comment type="subcellular location">
    <subcellularLocation>
        <location evidence="1">Membrane</location>
        <topology evidence="1">Single-pass membrane protein</topology>
    </subcellularLocation>
</comment>
<evidence type="ECO:0000256" key="3">
    <source>
        <dbReference type="ARBA" id="ARBA00022737"/>
    </source>
</evidence>
<dbReference type="Gene3D" id="2.60.40.60">
    <property type="entry name" value="Cadherins"/>
    <property type="match status" value="2"/>
</dbReference>
<gene>
    <name evidence="10" type="ORF">AV530_016980</name>
</gene>
<proteinExistence type="predicted"/>
<dbReference type="InterPro" id="IPR020894">
    <property type="entry name" value="Cadherin_CS"/>
</dbReference>
<dbReference type="InterPro" id="IPR050174">
    <property type="entry name" value="Protocadherin/Cadherin-CA"/>
</dbReference>
<dbReference type="CDD" id="cd11304">
    <property type="entry name" value="Cadherin_repeat"/>
    <property type="match status" value="2"/>
</dbReference>
<keyword evidence="2" id="KW-0812">Transmembrane</keyword>
<dbReference type="GO" id="GO:0005886">
    <property type="term" value="C:plasma membrane"/>
    <property type="evidence" value="ECO:0007669"/>
    <property type="project" value="InterPro"/>
</dbReference>
<dbReference type="InterPro" id="IPR002126">
    <property type="entry name" value="Cadherin-like_dom"/>
</dbReference>
<dbReference type="Proteomes" id="UP000190648">
    <property type="component" value="Unassembled WGS sequence"/>
</dbReference>
<dbReference type="OrthoDB" id="6252479at2759"/>
<dbReference type="STRING" id="372326.A0A1V4J5K7"/>
<evidence type="ECO:0000313" key="10">
    <source>
        <dbReference type="EMBL" id="OPJ67057.1"/>
    </source>
</evidence>
<evidence type="ECO:0000256" key="7">
    <source>
        <dbReference type="ARBA" id="ARBA00023180"/>
    </source>
</evidence>
<evidence type="ECO:0000256" key="1">
    <source>
        <dbReference type="ARBA" id="ARBA00004167"/>
    </source>
</evidence>